<proteinExistence type="predicted"/>
<reference evidence="2" key="1">
    <citation type="journal article" date="2023" name="Insect Mol. Biol.">
        <title>Genome sequencing provides insights into the evolution of gene families encoding plant cell wall-degrading enzymes in longhorned beetles.</title>
        <authorList>
            <person name="Shin N.R."/>
            <person name="Okamura Y."/>
            <person name="Kirsch R."/>
            <person name="Pauchet Y."/>
        </authorList>
    </citation>
    <scope>NUCLEOTIDE SEQUENCE</scope>
    <source>
        <strain evidence="2">AMC_N1</strain>
    </source>
</reference>
<evidence type="ECO:0000256" key="1">
    <source>
        <dbReference type="SAM" id="MobiDB-lite"/>
    </source>
</evidence>
<feature type="compositionally biased region" description="Polar residues" evidence="1">
    <location>
        <begin position="1"/>
        <end position="18"/>
    </location>
</feature>
<evidence type="ECO:0000313" key="3">
    <source>
        <dbReference type="Proteomes" id="UP001162162"/>
    </source>
</evidence>
<gene>
    <name evidence="2" type="ORF">NQ318_009215</name>
</gene>
<name>A0AAV8XN16_9CUCU</name>
<dbReference type="EMBL" id="JAPWTK010000432">
    <property type="protein sequence ID" value="KAJ8940422.1"/>
    <property type="molecule type" value="Genomic_DNA"/>
</dbReference>
<sequence length="67" mass="7300">MGGNRSAWTQEGQAVSQTADDRRRDASALLPRRPTRCRASFLAEQPSRRPASASPRQMATGLMSLGQ</sequence>
<accession>A0AAV8XN16</accession>
<comment type="caution">
    <text evidence="2">The sequence shown here is derived from an EMBL/GenBank/DDBJ whole genome shotgun (WGS) entry which is preliminary data.</text>
</comment>
<dbReference type="Proteomes" id="UP001162162">
    <property type="component" value="Unassembled WGS sequence"/>
</dbReference>
<feature type="region of interest" description="Disordered" evidence="1">
    <location>
        <begin position="1"/>
        <end position="67"/>
    </location>
</feature>
<dbReference type="AlphaFoldDB" id="A0AAV8XN16"/>
<organism evidence="2 3">
    <name type="scientific">Aromia moschata</name>
    <dbReference type="NCBI Taxonomy" id="1265417"/>
    <lineage>
        <taxon>Eukaryota</taxon>
        <taxon>Metazoa</taxon>
        <taxon>Ecdysozoa</taxon>
        <taxon>Arthropoda</taxon>
        <taxon>Hexapoda</taxon>
        <taxon>Insecta</taxon>
        <taxon>Pterygota</taxon>
        <taxon>Neoptera</taxon>
        <taxon>Endopterygota</taxon>
        <taxon>Coleoptera</taxon>
        <taxon>Polyphaga</taxon>
        <taxon>Cucujiformia</taxon>
        <taxon>Chrysomeloidea</taxon>
        <taxon>Cerambycidae</taxon>
        <taxon>Cerambycinae</taxon>
        <taxon>Callichromatini</taxon>
        <taxon>Aromia</taxon>
    </lineage>
</organism>
<evidence type="ECO:0000313" key="2">
    <source>
        <dbReference type="EMBL" id="KAJ8940422.1"/>
    </source>
</evidence>
<keyword evidence="3" id="KW-1185">Reference proteome</keyword>
<protein>
    <submittedName>
        <fullName evidence="2">Uncharacterized protein</fullName>
    </submittedName>
</protein>